<evidence type="ECO:0000256" key="3">
    <source>
        <dbReference type="ARBA" id="ARBA00012438"/>
    </source>
</evidence>
<dbReference type="GO" id="GO:0005886">
    <property type="term" value="C:plasma membrane"/>
    <property type="evidence" value="ECO:0007669"/>
    <property type="project" value="UniProtKB-SubCell"/>
</dbReference>
<dbReference type="InterPro" id="IPR036890">
    <property type="entry name" value="HATPase_C_sf"/>
</dbReference>
<dbReference type="EMBL" id="WLUB01000059">
    <property type="protein sequence ID" value="MTC36774.1"/>
    <property type="molecule type" value="Genomic_DNA"/>
</dbReference>
<dbReference type="Proteomes" id="UP000449944">
    <property type="component" value="Unassembled WGS sequence"/>
</dbReference>
<dbReference type="SUPFAM" id="SSF55874">
    <property type="entry name" value="ATPase domain of HSP90 chaperone/DNA topoisomerase II/histidine kinase"/>
    <property type="match status" value="1"/>
</dbReference>
<reference evidence="16 17" key="1">
    <citation type="submission" date="2019-10" db="EMBL/GenBank/DDBJ databases">
        <title>Comparative genomic analysis of Providencia.</title>
        <authorList>
            <person name="Yuan C."/>
            <person name="Wei Y."/>
            <person name="Yin Z."/>
        </authorList>
    </citation>
    <scope>NUCLEOTIDE SEQUENCE [LARGE SCALE GENOMIC DNA]</scope>
    <source>
        <strain evidence="17">wls1934</strain>
    </source>
</reference>
<keyword evidence="13 14" id="KW-0472">Membrane</keyword>
<dbReference type="EC" id="2.7.13.3" evidence="3"/>
<dbReference type="InterPro" id="IPR029151">
    <property type="entry name" value="Sensor-like_sf"/>
</dbReference>
<dbReference type="Gene3D" id="3.30.450.20">
    <property type="entry name" value="PAS domain"/>
    <property type="match status" value="2"/>
</dbReference>
<protein>
    <recommendedName>
        <fullName evidence="3">histidine kinase</fullName>
        <ecNumber evidence="3">2.7.13.3</ecNumber>
    </recommendedName>
</protein>
<dbReference type="InterPro" id="IPR033463">
    <property type="entry name" value="sCache_3"/>
</dbReference>
<dbReference type="Pfam" id="PF14689">
    <property type="entry name" value="SPOB_a"/>
    <property type="match status" value="1"/>
</dbReference>
<keyword evidence="12" id="KW-0902">Two-component regulatory system</keyword>
<evidence type="ECO:0000256" key="13">
    <source>
        <dbReference type="ARBA" id="ARBA00023136"/>
    </source>
</evidence>
<evidence type="ECO:0000256" key="10">
    <source>
        <dbReference type="ARBA" id="ARBA00022840"/>
    </source>
</evidence>
<evidence type="ECO:0000256" key="6">
    <source>
        <dbReference type="ARBA" id="ARBA00022679"/>
    </source>
</evidence>
<comment type="catalytic activity">
    <reaction evidence="1">
        <text>ATP + protein L-histidine = ADP + protein N-phospho-L-histidine.</text>
        <dbReference type="EC" id="2.7.13.3"/>
    </reaction>
</comment>
<evidence type="ECO:0000256" key="7">
    <source>
        <dbReference type="ARBA" id="ARBA00022692"/>
    </source>
</evidence>
<dbReference type="InterPro" id="IPR035965">
    <property type="entry name" value="PAS-like_dom_sf"/>
</dbReference>
<dbReference type="InterPro" id="IPR003594">
    <property type="entry name" value="HATPase_dom"/>
</dbReference>
<keyword evidence="7 14" id="KW-0812">Transmembrane</keyword>
<feature type="transmembrane region" description="Helical" evidence="14">
    <location>
        <begin position="179"/>
        <end position="202"/>
    </location>
</feature>
<evidence type="ECO:0000313" key="16">
    <source>
        <dbReference type="EMBL" id="MTC36774.1"/>
    </source>
</evidence>
<keyword evidence="10" id="KW-0067">ATP-binding</keyword>
<dbReference type="Gene3D" id="3.30.565.10">
    <property type="entry name" value="Histidine kinase-like ATPase, C-terminal domain"/>
    <property type="match status" value="1"/>
</dbReference>
<dbReference type="InterPro" id="IPR004358">
    <property type="entry name" value="Sig_transdc_His_kin-like_C"/>
</dbReference>
<evidence type="ECO:0000256" key="9">
    <source>
        <dbReference type="ARBA" id="ARBA00022777"/>
    </source>
</evidence>
<evidence type="ECO:0000256" key="12">
    <source>
        <dbReference type="ARBA" id="ARBA00023012"/>
    </source>
</evidence>
<evidence type="ECO:0000313" key="17">
    <source>
        <dbReference type="Proteomes" id="UP000449944"/>
    </source>
</evidence>
<dbReference type="InterPro" id="IPR050351">
    <property type="entry name" value="BphY/WalK/GraS-like"/>
</dbReference>
<dbReference type="SUPFAM" id="SSF55890">
    <property type="entry name" value="Sporulation response regulatory protein Spo0B"/>
    <property type="match status" value="1"/>
</dbReference>
<accession>A0AAW9VI82</accession>
<evidence type="ECO:0000256" key="2">
    <source>
        <dbReference type="ARBA" id="ARBA00004651"/>
    </source>
</evidence>
<dbReference type="InterPro" id="IPR016120">
    <property type="entry name" value="Sig_transdc_His_kin_SpoOB"/>
</dbReference>
<dbReference type="GO" id="GO:0006355">
    <property type="term" value="P:regulation of DNA-templated transcription"/>
    <property type="evidence" value="ECO:0007669"/>
    <property type="project" value="InterPro"/>
</dbReference>
<dbReference type="SUPFAM" id="SSF55785">
    <property type="entry name" value="PYP-like sensor domain (PAS domain)"/>
    <property type="match status" value="1"/>
</dbReference>
<keyword evidence="6 16" id="KW-0808">Transferase</keyword>
<dbReference type="Pfam" id="PF02518">
    <property type="entry name" value="HATPase_c"/>
    <property type="match status" value="1"/>
</dbReference>
<keyword evidence="4" id="KW-1003">Cell membrane</keyword>
<evidence type="ECO:0000259" key="15">
    <source>
        <dbReference type="PROSITE" id="PS50109"/>
    </source>
</evidence>
<dbReference type="GO" id="GO:0007234">
    <property type="term" value="P:osmosensory signaling via phosphorelay pathway"/>
    <property type="evidence" value="ECO:0007669"/>
    <property type="project" value="TreeGrafter"/>
</dbReference>
<keyword evidence="9 16" id="KW-0418">Kinase</keyword>
<dbReference type="GO" id="GO:0000155">
    <property type="term" value="F:phosphorelay sensor kinase activity"/>
    <property type="evidence" value="ECO:0007669"/>
    <property type="project" value="InterPro"/>
</dbReference>
<dbReference type="GO" id="GO:0000156">
    <property type="term" value="F:phosphorelay response regulator activity"/>
    <property type="evidence" value="ECO:0007669"/>
    <property type="project" value="TreeGrafter"/>
</dbReference>
<dbReference type="InterPro" id="IPR005467">
    <property type="entry name" value="His_kinase_dom"/>
</dbReference>
<name>A0AAW9VI82_9GAMM</name>
<dbReference type="PANTHER" id="PTHR42878">
    <property type="entry name" value="TWO-COMPONENT HISTIDINE KINASE"/>
    <property type="match status" value="1"/>
</dbReference>
<keyword evidence="11 14" id="KW-1133">Transmembrane helix</keyword>
<dbReference type="PRINTS" id="PR00344">
    <property type="entry name" value="BCTRLSENSOR"/>
</dbReference>
<dbReference type="InterPro" id="IPR013767">
    <property type="entry name" value="PAS_fold"/>
</dbReference>
<dbReference type="SMART" id="SM00387">
    <property type="entry name" value="HATPase_c"/>
    <property type="match status" value="1"/>
</dbReference>
<dbReference type="FunFam" id="3.30.450.20:FF:000018">
    <property type="entry name" value="Sensor histidine kinase DcuS"/>
    <property type="match status" value="1"/>
</dbReference>
<dbReference type="KEGG" id="pala:CO695_16370"/>
<feature type="domain" description="Histidine kinase" evidence="15">
    <location>
        <begin position="344"/>
        <end position="541"/>
    </location>
</feature>
<dbReference type="PANTHER" id="PTHR42878:SF14">
    <property type="entry name" value="OSMOLARITY TWO-COMPONENT SYSTEM PROTEIN SSK1"/>
    <property type="match status" value="1"/>
</dbReference>
<evidence type="ECO:0000256" key="14">
    <source>
        <dbReference type="SAM" id="Phobius"/>
    </source>
</evidence>
<dbReference type="SUPFAM" id="SSF103190">
    <property type="entry name" value="Sensory domain-like"/>
    <property type="match status" value="1"/>
</dbReference>
<dbReference type="InterPro" id="IPR039506">
    <property type="entry name" value="SPOB_a"/>
</dbReference>
<dbReference type="RefSeq" id="WP_006657572.1">
    <property type="nucleotide sequence ID" value="NZ_CP023536.1"/>
</dbReference>
<comment type="subcellular location">
    <subcellularLocation>
        <location evidence="2">Cell membrane</location>
        <topology evidence="2">Multi-pass membrane protein</topology>
    </subcellularLocation>
</comment>
<dbReference type="Pfam" id="PF17203">
    <property type="entry name" value="sCache_3_2"/>
    <property type="match status" value="1"/>
</dbReference>
<evidence type="ECO:0000256" key="1">
    <source>
        <dbReference type="ARBA" id="ARBA00000085"/>
    </source>
</evidence>
<gene>
    <name evidence="16" type="primary">dpiB</name>
    <name evidence="16" type="ORF">GKR67_19585</name>
</gene>
<dbReference type="GeneID" id="57294135"/>
<dbReference type="GO" id="GO:0005524">
    <property type="term" value="F:ATP binding"/>
    <property type="evidence" value="ECO:0007669"/>
    <property type="project" value="UniProtKB-KW"/>
</dbReference>
<keyword evidence="5" id="KW-0597">Phosphoprotein</keyword>
<dbReference type="AlphaFoldDB" id="A0AAW9VI82"/>
<sequence>MKTELSQIPFKKGNIFSFSGRVFLLLLLASVLLTFGLGKYFTDTTENRMMANIRVLAMSQAKMIASLDGIVSSVKDKDIPKLKIIADKLNQDSSYDYVVIGDEHSIRLYHPNSEKIGYPMQWNKPGALENGESYFIKGEGSMGNAVRAKTPIFDENGKVIGVVSIGYLTTKIDTSLAEIFVQTSATFLGVLVILLFLSWAFAKLIQRQMLGMEPEEITQLVLVQKGIFDAVFEGIIAVDRYGKIININHNARKMLALSESAKQLIGKPISDYVSPASFFTKEITKNQHDIVCEFNGLNVIASRVAIMDGELLAGAVISFRSQNDIESLNAQLSQVRQYVDNLRTLRHEHLNWISTLSGLLQMKEYDQALALIKGESESRQQLIDSLREQFADKQVAGLLFGKYHRARELGLQLIFVPGCRLYELPSSLNSTEFCAVLGNLLDNAFEASLKNEVGNKQVELYISDENNEIVIEVADQGCGFPLELQDKWFERGTTTKTDAVEGHGIGLFLVASYVNRCNGAVIIEDNQPYGTVFSIFIPKVKTQNG</sequence>
<keyword evidence="8" id="KW-0547">Nucleotide-binding</keyword>
<dbReference type="Pfam" id="PF00989">
    <property type="entry name" value="PAS"/>
    <property type="match status" value="1"/>
</dbReference>
<evidence type="ECO:0000256" key="4">
    <source>
        <dbReference type="ARBA" id="ARBA00022475"/>
    </source>
</evidence>
<proteinExistence type="predicted"/>
<dbReference type="CDD" id="cd16915">
    <property type="entry name" value="HATPase_DpiB-CitA-like"/>
    <property type="match status" value="1"/>
</dbReference>
<dbReference type="Gene3D" id="1.10.287.130">
    <property type="match status" value="1"/>
</dbReference>
<dbReference type="CDD" id="cd00130">
    <property type="entry name" value="PAS"/>
    <property type="match status" value="1"/>
</dbReference>
<evidence type="ECO:0000256" key="5">
    <source>
        <dbReference type="ARBA" id="ARBA00022553"/>
    </source>
</evidence>
<dbReference type="PROSITE" id="PS50109">
    <property type="entry name" value="HIS_KIN"/>
    <property type="match status" value="1"/>
</dbReference>
<evidence type="ECO:0000256" key="11">
    <source>
        <dbReference type="ARBA" id="ARBA00022989"/>
    </source>
</evidence>
<dbReference type="NCBIfam" id="NF011627">
    <property type="entry name" value="PRK15053.1"/>
    <property type="match status" value="1"/>
</dbReference>
<dbReference type="InterPro" id="IPR000014">
    <property type="entry name" value="PAS"/>
</dbReference>
<dbReference type="GO" id="GO:0030295">
    <property type="term" value="F:protein kinase activator activity"/>
    <property type="evidence" value="ECO:0007669"/>
    <property type="project" value="TreeGrafter"/>
</dbReference>
<dbReference type="SMART" id="SM00091">
    <property type="entry name" value="PAS"/>
    <property type="match status" value="1"/>
</dbReference>
<organism evidence="16 17">
    <name type="scientific">Providencia alcalifaciens</name>
    <dbReference type="NCBI Taxonomy" id="126385"/>
    <lineage>
        <taxon>Bacteria</taxon>
        <taxon>Pseudomonadati</taxon>
        <taxon>Pseudomonadota</taxon>
        <taxon>Gammaproteobacteria</taxon>
        <taxon>Enterobacterales</taxon>
        <taxon>Morganellaceae</taxon>
        <taxon>Providencia</taxon>
    </lineage>
</organism>
<evidence type="ECO:0000256" key="8">
    <source>
        <dbReference type="ARBA" id="ARBA00022741"/>
    </source>
</evidence>
<comment type="caution">
    <text evidence="16">The sequence shown here is derived from an EMBL/GenBank/DDBJ whole genome shotgun (WGS) entry which is preliminary data.</text>
</comment>